<sequence length="66" mass="7113">MAGLREGGNEPPGSLKARNVRACSPFKLAFDLVHIASHRYEVQLSNNTVQYDAGSLHGVTSNSVLM</sequence>
<accession>A0ABQ8TP94</accession>
<proteinExistence type="predicted"/>
<dbReference type="Proteomes" id="UP001148838">
    <property type="component" value="Unassembled WGS sequence"/>
</dbReference>
<evidence type="ECO:0000313" key="1">
    <source>
        <dbReference type="EMBL" id="KAJ4448513.1"/>
    </source>
</evidence>
<name>A0ABQ8TP94_PERAM</name>
<comment type="caution">
    <text evidence="1">The sequence shown here is derived from an EMBL/GenBank/DDBJ whole genome shotgun (WGS) entry which is preliminary data.</text>
</comment>
<evidence type="ECO:0000313" key="2">
    <source>
        <dbReference type="Proteomes" id="UP001148838"/>
    </source>
</evidence>
<organism evidence="1 2">
    <name type="scientific">Periplaneta americana</name>
    <name type="common">American cockroach</name>
    <name type="synonym">Blatta americana</name>
    <dbReference type="NCBI Taxonomy" id="6978"/>
    <lineage>
        <taxon>Eukaryota</taxon>
        <taxon>Metazoa</taxon>
        <taxon>Ecdysozoa</taxon>
        <taxon>Arthropoda</taxon>
        <taxon>Hexapoda</taxon>
        <taxon>Insecta</taxon>
        <taxon>Pterygota</taxon>
        <taxon>Neoptera</taxon>
        <taxon>Polyneoptera</taxon>
        <taxon>Dictyoptera</taxon>
        <taxon>Blattodea</taxon>
        <taxon>Blattoidea</taxon>
        <taxon>Blattidae</taxon>
        <taxon>Blattinae</taxon>
        <taxon>Periplaneta</taxon>
    </lineage>
</organism>
<dbReference type="EMBL" id="JAJSOF020000005">
    <property type="protein sequence ID" value="KAJ4448513.1"/>
    <property type="molecule type" value="Genomic_DNA"/>
</dbReference>
<protein>
    <submittedName>
        <fullName evidence="1">Uncharacterized protein</fullName>
    </submittedName>
</protein>
<gene>
    <name evidence="1" type="ORF">ANN_10529</name>
</gene>
<keyword evidence="2" id="KW-1185">Reference proteome</keyword>
<reference evidence="1 2" key="1">
    <citation type="journal article" date="2022" name="Allergy">
        <title>Genome assembly and annotation of Periplaneta americana reveal a comprehensive cockroach allergen profile.</title>
        <authorList>
            <person name="Wang L."/>
            <person name="Xiong Q."/>
            <person name="Saelim N."/>
            <person name="Wang L."/>
            <person name="Nong W."/>
            <person name="Wan A.T."/>
            <person name="Shi M."/>
            <person name="Liu X."/>
            <person name="Cao Q."/>
            <person name="Hui J.H.L."/>
            <person name="Sookrung N."/>
            <person name="Leung T.F."/>
            <person name="Tungtrongchitr A."/>
            <person name="Tsui S.K.W."/>
        </authorList>
    </citation>
    <scope>NUCLEOTIDE SEQUENCE [LARGE SCALE GENOMIC DNA]</scope>
    <source>
        <strain evidence="1">PWHHKU_190912</strain>
    </source>
</reference>